<protein>
    <submittedName>
        <fullName evidence="14">ATP synthase F0 subcomplex B subunit</fullName>
        <ecNumber evidence="14">3.6.3.14</ecNumber>
    </submittedName>
</protein>
<evidence type="ECO:0000256" key="9">
    <source>
        <dbReference type="ARBA" id="ARBA00023310"/>
    </source>
</evidence>
<evidence type="ECO:0000256" key="5">
    <source>
        <dbReference type="ARBA" id="ARBA00022781"/>
    </source>
</evidence>
<evidence type="ECO:0000256" key="3">
    <source>
        <dbReference type="ARBA" id="ARBA00022547"/>
    </source>
</evidence>
<evidence type="ECO:0000256" key="1">
    <source>
        <dbReference type="ARBA" id="ARBA00005513"/>
    </source>
</evidence>
<dbReference type="EMBL" id="FP929050">
    <property type="protein sequence ID" value="CBL14289.1"/>
    <property type="molecule type" value="Genomic_DNA"/>
</dbReference>
<evidence type="ECO:0000256" key="10">
    <source>
        <dbReference type="ARBA" id="ARBA00025198"/>
    </source>
</evidence>
<dbReference type="CDD" id="cd06503">
    <property type="entry name" value="ATP-synt_Fo_b"/>
    <property type="match status" value="1"/>
</dbReference>
<evidence type="ECO:0000256" key="6">
    <source>
        <dbReference type="ARBA" id="ARBA00022989"/>
    </source>
</evidence>
<dbReference type="GO" id="GO:0015986">
    <property type="term" value="P:proton motive force-driven ATP synthesis"/>
    <property type="evidence" value="ECO:0007669"/>
    <property type="project" value="InterPro"/>
</dbReference>
<evidence type="ECO:0000256" key="8">
    <source>
        <dbReference type="ARBA" id="ARBA00023136"/>
    </source>
</evidence>
<evidence type="ECO:0000313" key="15">
    <source>
        <dbReference type="Proteomes" id="UP000008953"/>
    </source>
</evidence>
<accession>D4L3U9</accession>
<keyword evidence="2 12" id="KW-0813">Transport</keyword>
<keyword evidence="8" id="KW-0472">Membrane</keyword>
<dbReference type="Gene3D" id="1.20.5.620">
    <property type="entry name" value="F1F0 ATP synthase subunit B, membrane domain"/>
    <property type="match status" value="1"/>
</dbReference>
<evidence type="ECO:0000256" key="12">
    <source>
        <dbReference type="RuleBase" id="RU003848"/>
    </source>
</evidence>
<dbReference type="InterPro" id="IPR028987">
    <property type="entry name" value="ATP_synth_B-like_membr_sf"/>
</dbReference>
<dbReference type="EC" id="3.6.3.14" evidence="14"/>
<dbReference type="SUPFAM" id="SSF81573">
    <property type="entry name" value="F1F0 ATP synthase subunit B, membrane domain"/>
    <property type="match status" value="1"/>
</dbReference>
<dbReference type="GO" id="GO:0046961">
    <property type="term" value="F:proton-transporting ATPase activity, rotational mechanism"/>
    <property type="evidence" value="ECO:0007669"/>
    <property type="project" value="TreeGrafter"/>
</dbReference>
<feature type="coiled-coil region" evidence="13">
    <location>
        <begin position="8"/>
        <end position="72"/>
    </location>
</feature>
<keyword evidence="4 12" id="KW-0812">Transmembrane</keyword>
<keyword evidence="7 12" id="KW-0406">Ion transport</keyword>
<reference evidence="14 15" key="1">
    <citation type="submission" date="2010-03" db="EMBL/GenBank/DDBJ databases">
        <title>The genome sequence of Roseburia intestinalis XB6B4.</title>
        <authorList>
            <consortium name="metaHIT consortium -- http://www.metahit.eu/"/>
            <person name="Pajon A."/>
            <person name="Turner K."/>
            <person name="Parkhill J."/>
            <person name="Bernalier A."/>
        </authorList>
    </citation>
    <scope>NUCLEOTIDE SEQUENCE [LARGE SCALE GENOMIC DNA]</scope>
    <source>
        <strain evidence="14 15">XB6B4</strain>
    </source>
</reference>
<dbReference type="Pfam" id="PF00430">
    <property type="entry name" value="ATP-synt_B"/>
    <property type="match status" value="1"/>
</dbReference>
<dbReference type="PANTHER" id="PTHR33445:SF2">
    <property type="entry name" value="ATP SYNTHASE SUBUNIT B', CHLOROPLASTIC"/>
    <property type="match status" value="1"/>
</dbReference>
<dbReference type="PATRIC" id="fig|718255.3.peg.1435"/>
<keyword evidence="14" id="KW-0378">Hydrolase</keyword>
<comment type="subcellular location">
    <subcellularLocation>
        <location evidence="11">Endomembrane system</location>
        <topology evidence="11">Single-pass membrane protein</topology>
    </subcellularLocation>
</comment>
<dbReference type="GO" id="GO:0012505">
    <property type="term" value="C:endomembrane system"/>
    <property type="evidence" value="ECO:0007669"/>
    <property type="project" value="UniProtKB-SubCell"/>
</dbReference>
<evidence type="ECO:0000313" key="14">
    <source>
        <dbReference type="EMBL" id="CBL14289.1"/>
    </source>
</evidence>
<dbReference type="HOGENOM" id="CLU_079215_4_0_9"/>
<keyword evidence="9" id="KW-0066">ATP synthesis</keyword>
<proteinExistence type="inferred from homology"/>
<reference evidence="14 15" key="2">
    <citation type="submission" date="2010-03" db="EMBL/GenBank/DDBJ databases">
        <authorList>
            <person name="Pajon A."/>
        </authorList>
    </citation>
    <scope>NUCLEOTIDE SEQUENCE [LARGE SCALE GENOMIC DNA]</scope>
    <source>
        <strain evidence="14 15">XB6B4</strain>
    </source>
</reference>
<dbReference type="GO" id="GO:0016787">
    <property type="term" value="F:hydrolase activity"/>
    <property type="evidence" value="ECO:0007669"/>
    <property type="project" value="UniProtKB-KW"/>
</dbReference>
<comment type="function">
    <text evidence="10">F(1)F(0) ATP synthase produces ATP from ADP in the presence of a proton or sodium gradient. F-type ATPases consist of two structural domains, F(1) containing the extramembraneous catalytic core and F(0) containing the membrane proton channel, linked together by a central stalk and a peripheral stalk. During catalysis, ATP synthesis in the catalytic domain of F(1) is coupled via a rotary mechanism of the central stalk subunits to proton translocation.</text>
</comment>
<evidence type="ECO:0000256" key="13">
    <source>
        <dbReference type="SAM" id="Coils"/>
    </source>
</evidence>
<dbReference type="InterPro" id="IPR002146">
    <property type="entry name" value="ATP_synth_b/b'su_bac/chlpt"/>
</dbReference>
<keyword evidence="5 12" id="KW-0375">Hydrogen ion transport</keyword>
<name>D4L3U9_9FIRM</name>
<evidence type="ECO:0000256" key="7">
    <source>
        <dbReference type="ARBA" id="ARBA00023065"/>
    </source>
</evidence>
<keyword evidence="3 12" id="KW-0138">CF(0)</keyword>
<gene>
    <name evidence="14" type="ORF">RO1_41010</name>
</gene>
<dbReference type="AlphaFoldDB" id="D4L3U9"/>
<keyword evidence="6" id="KW-1133">Transmembrane helix</keyword>
<comment type="similarity">
    <text evidence="1 12">Belongs to the ATPase B chain family.</text>
</comment>
<dbReference type="InterPro" id="IPR050059">
    <property type="entry name" value="ATP_synthase_B_chain"/>
</dbReference>
<dbReference type="KEGG" id="rix:RO1_41010"/>
<dbReference type="Proteomes" id="UP000008953">
    <property type="component" value="Chromosome"/>
</dbReference>
<evidence type="ECO:0000256" key="2">
    <source>
        <dbReference type="ARBA" id="ARBA00022448"/>
    </source>
</evidence>
<evidence type="ECO:0000256" key="4">
    <source>
        <dbReference type="ARBA" id="ARBA00022692"/>
    </source>
</evidence>
<dbReference type="GO" id="GO:0045259">
    <property type="term" value="C:proton-transporting ATP synthase complex"/>
    <property type="evidence" value="ECO:0007669"/>
    <property type="project" value="UniProtKB-KW"/>
</dbReference>
<evidence type="ECO:0000256" key="11">
    <source>
        <dbReference type="ARBA" id="ARBA00037847"/>
    </source>
</evidence>
<sequence length="133" mass="14656">MEQRKQMIEGQIADANKLKAEAGDLKKQYEGMLAQAHEESAELLEKTRKSAQAEYENRINVADAEAEKIIENAHKTVELERDKTVQDLQSQIAVLAVAAAGKVLGEASTNENNRLLYQQFLTKAGGVNDADSK</sequence>
<organism evidence="14 15">
    <name type="scientific">Roseburia intestinalis XB6B4</name>
    <dbReference type="NCBI Taxonomy" id="718255"/>
    <lineage>
        <taxon>Bacteria</taxon>
        <taxon>Bacillati</taxon>
        <taxon>Bacillota</taxon>
        <taxon>Clostridia</taxon>
        <taxon>Lachnospirales</taxon>
        <taxon>Lachnospiraceae</taxon>
        <taxon>Roseburia</taxon>
    </lineage>
</organism>
<dbReference type="PANTHER" id="PTHR33445">
    <property type="entry name" value="ATP SYNTHASE SUBUNIT B', CHLOROPLASTIC"/>
    <property type="match status" value="1"/>
</dbReference>
<keyword evidence="13" id="KW-0175">Coiled coil</keyword>